<dbReference type="Gene3D" id="1.10.3720.10">
    <property type="entry name" value="MetI-like"/>
    <property type="match status" value="1"/>
</dbReference>
<evidence type="ECO:0000313" key="9">
    <source>
        <dbReference type="EMBL" id="MYD91025.1"/>
    </source>
</evidence>
<evidence type="ECO:0000256" key="7">
    <source>
        <dbReference type="RuleBase" id="RU363032"/>
    </source>
</evidence>
<dbReference type="PANTHER" id="PTHR43744:SF12">
    <property type="entry name" value="ABC TRANSPORTER PERMEASE PROTEIN MG189-RELATED"/>
    <property type="match status" value="1"/>
</dbReference>
<keyword evidence="2 7" id="KW-0813">Transport</keyword>
<feature type="domain" description="ABC transmembrane type-1" evidence="8">
    <location>
        <begin position="73"/>
        <end position="263"/>
    </location>
</feature>
<keyword evidence="6 7" id="KW-0472">Membrane</keyword>
<comment type="subcellular location">
    <subcellularLocation>
        <location evidence="1 7">Cell membrane</location>
        <topology evidence="1 7">Multi-pass membrane protein</topology>
    </subcellularLocation>
</comment>
<keyword evidence="5 7" id="KW-1133">Transmembrane helix</keyword>
<evidence type="ECO:0000256" key="2">
    <source>
        <dbReference type="ARBA" id="ARBA00022448"/>
    </source>
</evidence>
<feature type="transmembrane region" description="Helical" evidence="7">
    <location>
        <begin position="69"/>
        <end position="96"/>
    </location>
</feature>
<dbReference type="PANTHER" id="PTHR43744">
    <property type="entry name" value="ABC TRANSPORTER PERMEASE PROTEIN MG189-RELATED-RELATED"/>
    <property type="match status" value="1"/>
</dbReference>
<proteinExistence type="inferred from homology"/>
<gene>
    <name evidence="9" type="ORF">F4Y08_11945</name>
</gene>
<evidence type="ECO:0000259" key="8">
    <source>
        <dbReference type="PROSITE" id="PS50928"/>
    </source>
</evidence>
<dbReference type="EMBL" id="VXPY01000084">
    <property type="protein sequence ID" value="MYD91025.1"/>
    <property type="molecule type" value="Genomic_DNA"/>
</dbReference>
<accession>A0A6B1DW86</accession>
<name>A0A6B1DW86_9CHLR</name>
<comment type="similarity">
    <text evidence="7">Belongs to the binding-protein-dependent transport system permease family.</text>
</comment>
<feature type="transmembrane region" description="Helical" evidence="7">
    <location>
        <begin position="144"/>
        <end position="163"/>
    </location>
</feature>
<comment type="caution">
    <text evidence="9">The sequence shown here is derived from an EMBL/GenBank/DDBJ whole genome shotgun (WGS) entry which is preliminary data.</text>
</comment>
<dbReference type="GO" id="GO:0005886">
    <property type="term" value="C:plasma membrane"/>
    <property type="evidence" value="ECO:0007669"/>
    <property type="project" value="UniProtKB-SubCell"/>
</dbReference>
<dbReference type="GO" id="GO:0055085">
    <property type="term" value="P:transmembrane transport"/>
    <property type="evidence" value="ECO:0007669"/>
    <property type="project" value="InterPro"/>
</dbReference>
<dbReference type="Pfam" id="PF00528">
    <property type="entry name" value="BPD_transp_1"/>
    <property type="match status" value="1"/>
</dbReference>
<evidence type="ECO:0000256" key="4">
    <source>
        <dbReference type="ARBA" id="ARBA00022692"/>
    </source>
</evidence>
<dbReference type="SUPFAM" id="SSF161098">
    <property type="entry name" value="MetI-like"/>
    <property type="match status" value="1"/>
</dbReference>
<dbReference type="CDD" id="cd06261">
    <property type="entry name" value="TM_PBP2"/>
    <property type="match status" value="1"/>
</dbReference>
<dbReference type="InterPro" id="IPR000515">
    <property type="entry name" value="MetI-like"/>
</dbReference>
<keyword evidence="4 7" id="KW-0812">Transmembrane</keyword>
<dbReference type="InterPro" id="IPR035906">
    <property type="entry name" value="MetI-like_sf"/>
</dbReference>
<evidence type="ECO:0000256" key="3">
    <source>
        <dbReference type="ARBA" id="ARBA00022475"/>
    </source>
</evidence>
<dbReference type="AlphaFoldDB" id="A0A6B1DW86"/>
<sequence length="278" mass="31770">MAPIVARHVEKAIIYFLLLAGAVIIMIPLWWMLSTSIKHPKEVFAFPPTFLPARFMWNNYTDLFIKAPFHIYIFNTTYIVIMDLVGTVATASMVGYAFARLRWRGRDIFFVITLATMMLPATVLLIPRYIIFNEIGWTNSFKPLWVPAFFGYAFFIFLMRQFYATIPHELDAAARIDGASEFGVWWRILAPLTKPALAACGIFTFNATWNDVLGPLIYLTSESKSTLALGLMQFRGPHRTDWHYLMAASTLAMLPVVIIFFFAQKYFIQGITFTGLKG</sequence>
<protein>
    <submittedName>
        <fullName evidence="9">Carbohydrate ABC transporter permease</fullName>
    </submittedName>
</protein>
<feature type="transmembrane region" description="Helical" evidence="7">
    <location>
        <begin position="12"/>
        <end position="33"/>
    </location>
</feature>
<keyword evidence="3" id="KW-1003">Cell membrane</keyword>
<feature type="transmembrane region" description="Helical" evidence="7">
    <location>
        <begin position="108"/>
        <end position="132"/>
    </location>
</feature>
<evidence type="ECO:0000256" key="1">
    <source>
        <dbReference type="ARBA" id="ARBA00004651"/>
    </source>
</evidence>
<reference evidence="9" key="1">
    <citation type="submission" date="2019-09" db="EMBL/GenBank/DDBJ databases">
        <title>Characterisation of the sponge microbiome using genome-centric metagenomics.</title>
        <authorList>
            <person name="Engelberts J.P."/>
            <person name="Robbins S.J."/>
            <person name="De Goeij J.M."/>
            <person name="Aranda M."/>
            <person name="Bell S.C."/>
            <person name="Webster N.S."/>
        </authorList>
    </citation>
    <scope>NUCLEOTIDE SEQUENCE</scope>
    <source>
        <strain evidence="9">SB0662_bin_9</strain>
    </source>
</reference>
<evidence type="ECO:0000256" key="6">
    <source>
        <dbReference type="ARBA" id="ARBA00023136"/>
    </source>
</evidence>
<feature type="transmembrane region" description="Helical" evidence="7">
    <location>
        <begin position="242"/>
        <end position="263"/>
    </location>
</feature>
<organism evidence="9">
    <name type="scientific">Caldilineaceae bacterium SB0662_bin_9</name>
    <dbReference type="NCBI Taxonomy" id="2605258"/>
    <lineage>
        <taxon>Bacteria</taxon>
        <taxon>Bacillati</taxon>
        <taxon>Chloroflexota</taxon>
        <taxon>Caldilineae</taxon>
        <taxon>Caldilineales</taxon>
        <taxon>Caldilineaceae</taxon>
    </lineage>
</organism>
<dbReference type="PROSITE" id="PS50928">
    <property type="entry name" value="ABC_TM1"/>
    <property type="match status" value="1"/>
</dbReference>
<evidence type="ECO:0000256" key="5">
    <source>
        <dbReference type="ARBA" id="ARBA00022989"/>
    </source>
</evidence>